<protein>
    <submittedName>
        <fullName evidence="3">Uncharacterized protein</fullName>
    </submittedName>
</protein>
<dbReference type="OrthoDB" id="3800526at2759"/>
<proteinExistence type="predicted"/>
<evidence type="ECO:0000313" key="3">
    <source>
        <dbReference type="EMBL" id="KAF9729627.1"/>
    </source>
</evidence>
<comment type="caution">
    <text evidence="3">The sequence shown here is derived from an EMBL/GenBank/DDBJ whole genome shotgun (WGS) entry which is preliminary data.</text>
</comment>
<feature type="signal peptide" evidence="2">
    <location>
        <begin position="1"/>
        <end position="21"/>
    </location>
</feature>
<feature type="chain" id="PRO_5040191428" evidence="2">
    <location>
        <begin position="22"/>
        <end position="658"/>
    </location>
</feature>
<evidence type="ECO:0000313" key="4">
    <source>
        <dbReference type="Proteomes" id="UP000756921"/>
    </source>
</evidence>
<dbReference type="Proteomes" id="UP000756921">
    <property type="component" value="Unassembled WGS sequence"/>
</dbReference>
<feature type="compositionally biased region" description="Pro residues" evidence="1">
    <location>
        <begin position="25"/>
        <end position="37"/>
    </location>
</feature>
<reference evidence="3" key="1">
    <citation type="journal article" date="2020" name="Mol. Plant Microbe Interact.">
        <title>Genome Sequence of the Biocontrol Agent Coniothyrium minitans strain Conio (IMI 134523).</title>
        <authorList>
            <person name="Patel D."/>
            <person name="Shittu T.A."/>
            <person name="Baroncelli R."/>
            <person name="Muthumeenakshi S."/>
            <person name="Osborne T.H."/>
            <person name="Janganan T.K."/>
            <person name="Sreenivasaprasad S."/>
        </authorList>
    </citation>
    <scope>NUCLEOTIDE SEQUENCE</scope>
    <source>
        <strain evidence="3">Conio</strain>
    </source>
</reference>
<keyword evidence="2" id="KW-0732">Signal</keyword>
<gene>
    <name evidence="3" type="ORF">PMIN01_12491</name>
</gene>
<evidence type="ECO:0000256" key="1">
    <source>
        <dbReference type="SAM" id="MobiDB-lite"/>
    </source>
</evidence>
<dbReference type="EMBL" id="WJXW01000016">
    <property type="protein sequence ID" value="KAF9729627.1"/>
    <property type="molecule type" value="Genomic_DNA"/>
</dbReference>
<accession>A0A9P6G688</accession>
<evidence type="ECO:0000256" key="2">
    <source>
        <dbReference type="SAM" id="SignalP"/>
    </source>
</evidence>
<feature type="region of interest" description="Disordered" evidence="1">
    <location>
        <begin position="22"/>
        <end position="49"/>
    </location>
</feature>
<name>A0A9P6G688_9PLEO</name>
<dbReference type="AlphaFoldDB" id="A0A9P6G688"/>
<organism evidence="3 4">
    <name type="scientific">Paraphaeosphaeria minitans</name>
    <dbReference type="NCBI Taxonomy" id="565426"/>
    <lineage>
        <taxon>Eukaryota</taxon>
        <taxon>Fungi</taxon>
        <taxon>Dikarya</taxon>
        <taxon>Ascomycota</taxon>
        <taxon>Pezizomycotina</taxon>
        <taxon>Dothideomycetes</taxon>
        <taxon>Pleosporomycetidae</taxon>
        <taxon>Pleosporales</taxon>
        <taxon>Massarineae</taxon>
        <taxon>Didymosphaeriaceae</taxon>
        <taxon>Paraphaeosphaeria</taxon>
    </lineage>
</organism>
<sequence length="658" mass="73653">MLFNAETLFSVLHLLIPTAHASPARRPPAAKPLPPSKIPGTGEFSTPAIGDGKDGKVAYHKSCGLDIPTRAAWEMGQGKVFAEWWDVQWLGYLNDGNYKSLPLYLRDNFAPDAPPSTMACDGIGSCTIGSCLNLDKRLSIHDRQMAYYAFEQLATIAHYSEAQKQATISATNYQLGNMKANVEMFTSSKYIEHKLVDRMRQEAAAISAVTAIALVATGLMGATPLLGEAGVLGGSLGRVGVHVGQKTLNRVGTTNQVATLLSNSFIGLSGFAKSIREDPNLGQDLTQLMSLSWNKLAHEATDSIASDLADIMTGANNTQGQALPQLIKSGEFIEADPQIYMELSEIIEMYYQAAMINSLWKFERAYILDTNALNGNCHNDYRGASQVRVCLDEYPGHTYWLFSIDQSEEDDRQKNDQALVHGPIGYRNFFERKSSDMHNLSKEDIVRSSLWIDANNFEDKVNAEKLDLMLLMRSMLDANKYLGEVPGAFSVPICRNPGGEAISSVWEKKGRNYPCKCGEVPWKQKHYDPRNDRTRKFLERSGFKYSEDWEDYCSDHNSCHGEDSINWNFTPGPGGKKIPKKLKHPFKSCTDANKHGIGSPHKDYKAMKRGRGLEETTWQDVQRAQLELWAQQLEQRQAKQHRQREEYLEYLSAPESRL</sequence>
<keyword evidence="4" id="KW-1185">Reference proteome</keyword>